<dbReference type="SFLD" id="SFLDG01123">
    <property type="entry name" value="methyltransferase_(Class_B)"/>
    <property type="match status" value="1"/>
</dbReference>
<dbReference type="GO" id="GO:0051539">
    <property type="term" value="F:4 iron, 4 sulfur cluster binding"/>
    <property type="evidence" value="ECO:0007669"/>
    <property type="project" value="UniProtKB-KW"/>
</dbReference>
<sequence>MNPALPKILLVVPPSGALTVTPPIGLGYLVSVLRENNLDAGILDAQKESLNAGEVLEEINKINPDVLGISILTSNYANAKKIVKEVKKRIPRTKIVLGGPHPSALPGATLKEIPADFLIRGEGEYSFLELVNFLAGRKGDPSTIENLCYSENGEIKTKPCTVQVKNLDKIPVPSWDLIEPRQYPVNPHQFFFKKYPIAPVITTRGCPFDCTFCAATFLTGRTLRMRSPDKVVDEIELLVNKYGVKEIHFEDDNFT</sequence>
<dbReference type="GO" id="GO:0046872">
    <property type="term" value="F:metal ion binding"/>
    <property type="evidence" value="ECO:0007669"/>
    <property type="project" value="UniProtKB-KW"/>
</dbReference>
<evidence type="ECO:0000259" key="8">
    <source>
        <dbReference type="PROSITE" id="PS51918"/>
    </source>
</evidence>
<keyword evidence="6" id="KW-0411">Iron-sulfur</keyword>
<dbReference type="Gene3D" id="3.80.30.20">
    <property type="entry name" value="tm_1862 like domain"/>
    <property type="match status" value="1"/>
</dbReference>
<comment type="caution">
    <text evidence="9">The sequence shown here is derived from an EMBL/GenBank/DDBJ whole genome shotgun (WGS) entry which is preliminary data.</text>
</comment>
<dbReference type="GO" id="GO:0003824">
    <property type="term" value="F:catalytic activity"/>
    <property type="evidence" value="ECO:0007669"/>
    <property type="project" value="InterPro"/>
</dbReference>
<dbReference type="InterPro" id="IPR058240">
    <property type="entry name" value="rSAM_sf"/>
</dbReference>
<dbReference type="AlphaFoldDB" id="X0STF1"/>
<dbReference type="SFLD" id="SFLDG01082">
    <property type="entry name" value="B12-binding_domain_containing"/>
    <property type="match status" value="1"/>
</dbReference>
<keyword evidence="2" id="KW-0808">Transferase</keyword>
<dbReference type="Pfam" id="PF02310">
    <property type="entry name" value="B12-binding"/>
    <property type="match status" value="1"/>
</dbReference>
<name>X0STF1_9ZZZZ</name>
<evidence type="ECO:0000256" key="4">
    <source>
        <dbReference type="ARBA" id="ARBA00022723"/>
    </source>
</evidence>
<evidence type="ECO:0000259" key="7">
    <source>
        <dbReference type="PROSITE" id="PS51332"/>
    </source>
</evidence>
<dbReference type="SUPFAM" id="SSF52242">
    <property type="entry name" value="Cobalamin (vitamin B12)-binding domain"/>
    <property type="match status" value="1"/>
</dbReference>
<feature type="domain" description="Radical SAM core" evidence="8">
    <location>
        <begin position="192"/>
        <end position="255"/>
    </location>
</feature>
<dbReference type="CDD" id="cd02068">
    <property type="entry name" value="radical_SAM_B12_BD"/>
    <property type="match status" value="1"/>
</dbReference>
<evidence type="ECO:0000256" key="2">
    <source>
        <dbReference type="ARBA" id="ARBA00022679"/>
    </source>
</evidence>
<proteinExistence type="predicted"/>
<reference evidence="9" key="1">
    <citation type="journal article" date="2014" name="Front. Microbiol.">
        <title>High frequency of phylogenetically diverse reductive dehalogenase-homologous genes in deep subseafloor sedimentary metagenomes.</title>
        <authorList>
            <person name="Kawai M."/>
            <person name="Futagami T."/>
            <person name="Toyoda A."/>
            <person name="Takaki Y."/>
            <person name="Nishi S."/>
            <person name="Hori S."/>
            <person name="Arai W."/>
            <person name="Tsubouchi T."/>
            <person name="Morono Y."/>
            <person name="Uchiyama I."/>
            <person name="Ito T."/>
            <person name="Fujiyama A."/>
            <person name="Inagaki F."/>
            <person name="Takami H."/>
        </authorList>
    </citation>
    <scope>NUCLEOTIDE SEQUENCE</scope>
    <source>
        <strain evidence="9">Expedition CK06-06</strain>
    </source>
</reference>
<dbReference type="GO" id="GO:0031419">
    <property type="term" value="F:cobalamin binding"/>
    <property type="evidence" value="ECO:0007669"/>
    <property type="project" value="InterPro"/>
</dbReference>
<keyword evidence="3" id="KW-0949">S-adenosyl-L-methionine</keyword>
<dbReference type="EMBL" id="BARS01004501">
    <property type="protein sequence ID" value="GAF79207.1"/>
    <property type="molecule type" value="Genomic_DNA"/>
</dbReference>
<dbReference type="InterPro" id="IPR036724">
    <property type="entry name" value="Cobalamin-bd_sf"/>
</dbReference>
<organism evidence="9">
    <name type="scientific">marine sediment metagenome</name>
    <dbReference type="NCBI Taxonomy" id="412755"/>
    <lineage>
        <taxon>unclassified sequences</taxon>
        <taxon>metagenomes</taxon>
        <taxon>ecological metagenomes</taxon>
    </lineage>
</organism>
<dbReference type="Gene3D" id="3.40.50.280">
    <property type="entry name" value="Cobalamin-binding domain"/>
    <property type="match status" value="1"/>
</dbReference>
<dbReference type="SFLD" id="SFLDS00029">
    <property type="entry name" value="Radical_SAM"/>
    <property type="match status" value="1"/>
</dbReference>
<dbReference type="InterPro" id="IPR007197">
    <property type="entry name" value="rSAM"/>
</dbReference>
<dbReference type="InterPro" id="IPR006158">
    <property type="entry name" value="Cobalamin-bd"/>
</dbReference>
<evidence type="ECO:0000256" key="3">
    <source>
        <dbReference type="ARBA" id="ARBA00022691"/>
    </source>
</evidence>
<dbReference type="InterPro" id="IPR051198">
    <property type="entry name" value="BchE-like"/>
</dbReference>
<keyword evidence="4" id="KW-0479">Metal-binding</keyword>
<dbReference type="PANTHER" id="PTHR43409:SF7">
    <property type="entry name" value="BLL1977 PROTEIN"/>
    <property type="match status" value="1"/>
</dbReference>
<protein>
    <submittedName>
        <fullName evidence="9">Uncharacterized protein</fullName>
    </submittedName>
</protein>
<dbReference type="PROSITE" id="PS51918">
    <property type="entry name" value="RADICAL_SAM"/>
    <property type="match status" value="1"/>
</dbReference>
<comment type="cofactor">
    <cofactor evidence="1">
        <name>[4Fe-4S] cluster</name>
        <dbReference type="ChEBI" id="CHEBI:49883"/>
    </cofactor>
</comment>
<dbReference type="PROSITE" id="PS51332">
    <property type="entry name" value="B12_BINDING"/>
    <property type="match status" value="1"/>
</dbReference>
<dbReference type="Pfam" id="PF04055">
    <property type="entry name" value="Radical_SAM"/>
    <property type="match status" value="1"/>
</dbReference>
<dbReference type="InterPro" id="IPR034466">
    <property type="entry name" value="Methyltransferase_Class_B"/>
</dbReference>
<keyword evidence="5" id="KW-0408">Iron</keyword>
<accession>X0STF1</accession>
<evidence type="ECO:0000256" key="5">
    <source>
        <dbReference type="ARBA" id="ARBA00023004"/>
    </source>
</evidence>
<dbReference type="PANTHER" id="PTHR43409">
    <property type="entry name" value="ANAEROBIC MAGNESIUM-PROTOPORPHYRIN IX MONOMETHYL ESTER CYCLASE-RELATED"/>
    <property type="match status" value="1"/>
</dbReference>
<feature type="domain" description="B12-binding" evidence="7">
    <location>
        <begin position="6"/>
        <end position="141"/>
    </location>
</feature>
<evidence type="ECO:0000256" key="6">
    <source>
        <dbReference type="ARBA" id="ARBA00023014"/>
    </source>
</evidence>
<dbReference type="SUPFAM" id="SSF102114">
    <property type="entry name" value="Radical SAM enzymes"/>
    <property type="match status" value="1"/>
</dbReference>
<feature type="non-terminal residue" evidence="9">
    <location>
        <position position="255"/>
    </location>
</feature>
<dbReference type="InterPro" id="IPR023404">
    <property type="entry name" value="rSAM_horseshoe"/>
</dbReference>
<gene>
    <name evidence="9" type="ORF">S01H1_08797</name>
</gene>
<evidence type="ECO:0000256" key="1">
    <source>
        <dbReference type="ARBA" id="ARBA00001966"/>
    </source>
</evidence>
<evidence type="ECO:0000313" key="9">
    <source>
        <dbReference type="EMBL" id="GAF79207.1"/>
    </source>
</evidence>